<evidence type="ECO:0000259" key="2">
    <source>
        <dbReference type="Pfam" id="PF25547"/>
    </source>
</evidence>
<reference evidence="3 4" key="1">
    <citation type="journal article" date="2019" name="ACS Chem. Biol.">
        <title>Identification and Mobilization of a Cryptic Antibiotic Biosynthesis Gene Locus from a Human-Pathogenic Nocardia Isolate.</title>
        <authorList>
            <person name="Herisse M."/>
            <person name="Ishida K."/>
            <person name="Porter J.L."/>
            <person name="Howden B."/>
            <person name="Hertweck C."/>
            <person name="Stinear T.P."/>
            <person name="Pidot S.J."/>
        </authorList>
    </citation>
    <scope>NUCLEOTIDE SEQUENCE [LARGE SCALE GENOMIC DNA]</scope>
    <source>
        <strain evidence="3 4">AUSMDU00024985</strain>
    </source>
</reference>
<feature type="compositionally biased region" description="Basic and acidic residues" evidence="1">
    <location>
        <begin position="914"/>
        <end position="928"/>
    </location>
</feature>
<organism evidence="3 4">
    <name type="scientific">Nocardia brasiliensis</name>
    <dbReference type="NCBI Taxonomy" id="37326"/>
    <lineage>
        <taxon>Bacteria</taxon>
        <taxon>Bacillati</taxon>
        <taxon>Actinomycetota</taxon>
        <taxon>Actinomycetes</taxon>
        <taxon>Mycobacteriales</taxon>
        <taxon>Nocardiaceae</taxon>
        <taxon>Nocardia</taxon>
    </lineage>
</organism>
<dbReference type="EMBL" id="CP046171">
    <property type="protein sequence ID" value="QIS02310.1"/>
    <property type="molecule type" value="Genomic_DNA"/>
</dbReference>
<feature type="compositionally biased region" description="Basic and acidic residues" evidence="1">
    <location>
        <begin position="371"/>
        <end position="380"/>
    </location>
</feature>
<dbReference type="AlphaFoldDB" id="A0A6G9XN86"/>
<feature type="region of interest" description="Disordered" evidence="1">
    <location>
        <begin position="692"/>
        <end position="726"/>
    </location>
</feature>
<evidence type="ECO:0000256" key="1">
    <source>
        <dbReference type="SAM" id="MobiDB-lite"/>
    </source>
</evidence>
<feature type="region of interest" description="Disordered" evidence="1">
    <location>
        <begin position="371"/>
        <end position="401"/>
    </location>
</feature>
<evidence type="ECO:0000313" key="3">
    <source>
        <dbReference type="EMBL" id="QIS02310.1"/>
    </source>
</evidence>
<feature type="domain" description="Outer membrane channel protein CpnT-like N-terminal" evidence="2">
    <location>
        <begin position="13"/>
        <end position="140"/>
    </location>
</feature>
<gene>
    <name evidence="3" type="ORF">F5X71_08215</name>
</gene>
<proteinExistence type="predicted"/>
<feature type="compositionally biased region" description="Polar residues" evidence="1">
    <location>
        <begin position="381"/>
        <end position="390"/>
    </location>
</feature>
<evidence type="ECO:0000313" key="4">
    <source>
        <dbReference type="Proteomes" id="UP000501705"/>
    </source>
</evidence>
<sequence>MSLHWPEELRFLTYVVGQVWPDGDEDRMFAMAQAWLDAAESLEQQVLPVIQTAHGHAINGYGSGAGRDQIASALGQLQTGEHSIDQLVKDFRQIGTATRNAATTLEATKLMTIFATTMLAAQIAGAWLWPPTAPAVEAAAIGATRATLYRVSNRALAALGNIPHIGEYLVKTLRFLPRVTDQPGVIAGLVAKYPTALTAKATPGLFQTFLNAGFRATTARTLAELPADTVQFLISKAVNNLIWSGGLDATIQGIQISKGHRDKFDATQFGMSVVASTGGWYAGALVATNLSKYGGRFLTSRGKDPTAGVWGAGLGVLSGTVPTVVSSLVGGGIAMGFTGSFDPTVGLIGALASNSLIGGQRGYIGMRGEEPAATRTDHGAQQHNSPQTHPGSAAEGHSRATTLKSTEELISKIRGRDDAGYQAARARDRAAARDAERTPDAEPVARRAHRDAHTATQRAQVAELAAARRAVLEAQLDQVRAQDRAAAALDSPEARRGVEEAMRRYDEAVAADATTRARVQSRLEAEEQQQVTSAPAPQARPAPDTDKPLPPTPRAEKPLPPLPHADGDSPRNSAAGQRDSVDDAGPSTSAESRPSAARSDESEIRPATPPDSGPHRRPDLDSADTVPTREGPDPSAAPSATKQLEDPSVVAVRNKLATVDAHLGALRDADARVNRAYLRSAERGMEQLIEQRSTHRNTVSDTTTARATSKTELERARAAHADAPEEQRPALRAEIDELSSTLKAQDRTIEDGNARLAVVDRQLADLRSGIETASRHREQIARDTRTAMAELDEAGRAAAAAGHAHGVEPRSLETTHPFAHHEQLQREIELRRTEIEHSDRDQTALEQATGTTEYRLERQIAEFEAGLRTERTVIDGGYMSGKPKSRKLPLDHGMPDPFTALLPPTFDFWLPGGTDEKPAPEPGEHEEPCASDGPDNA</sequence>
<feature type="region of interest" description="Disordered" evidence="1">
    <location>
        <begin position="414"/>
        <end position="455"/>
    </location>
</feature>
<dbReference type="RefSeq" id="WP_167461408.1">
    <property type="nucleotide sequence ID" value="NZ_CP046171.1"/>
</dbReference>
<dbReference type="InterPro" id="IPR057746">
    <property type="entry name" value="CpnT-like_N"/>
</dbReference>
<feature type="region of interest" description="Disordered" evidence="1">
    <location>
        <begin position="520"/>
        <end position="648"/>
    </location>
</feature>
<feature type="compositionally biased region" description="Basic and acidic residues" evidence="1">
    <location>
        <begin position="709"/>
        <end position="726"/>
    </location>
</feature>
<dbReference type="Proteomes" id="UP000501705">
    <property type="component" value="Chromosome"/>
</dbReference>
<protein>
    <recommendedName>
        <fullName evidence="2">Outer membrane channel protein CpnT-like N-terminal domain-containing protein</fullName>
    </recommendedName>
</protein>
<feature type="compositionally biased region" description="Basic and acidic residues" evidence="1">
    <location>
        <begin position="414"/>
        <end position="445"/>
    </location>
</feature>
<feature type="compositionally biased region" description="Polar residues" evidence="1">
    <location>
        <begin position="696"/>
        <end position="708"/>
    </location>
</feature>
<feature type="compositionally biased region" description="Pro residues" evidence="1">
    <location>
        <begin position="548"/>
        <end position="563"/>
    </location>
</feature>
<accession>A0A6G9XN86</accession>
<dbReference type="Pfam" id="PF25547">
    <property type="entry name" value="WXG100_2"/>
    <property type="match status" value="1"/>
</dbReference>
<feature type="region of interest" description="Disordered" evidence="1">
    <location>
        <begin position="875"/>
        <end position="937"/>
    </location>
</feature>
<name>A0A6G9XN86_NOCBR</name>